<keyword evidence="2" id="KW-1185">Reference proteome</keyword>
<accession>A0AAF0YN29</accession>
<reference evidence="1 2" key="2">
    <citation type="submission" date="2023-10" db="EMBL/GenBank/DDBJ databases">
        <authorList>
            <person name="Choi B."/>
        </authorList>
    </citation>
    <scope>NUCLEOTIDE SEQUENCE [LARGE SCALE GENOMIC DNA]</scope>
    <source>
        <strain evidence="1 2">UMB0959</strain>
    </source>
</reference>
<dbReference type="EMBL" id="CP136964">
    <property type="protein sequence ID" value="WOS95506.1"/>
    <property type="molecule type" value="Genomic_DNA"/>
</dbReference>
<reference evidence="2" key="1">
    <citation type="submission" date="2017-09" db="EMBL/GenBank/DDBJ databases">
        <title>Bacterial strain isolated from the female urinary microbiota.</title>
        <authorList>
            <person name="Thomas-White K."/>
            <person name="Kumar N."/>
            <person name="Forster S."/>
            <person name="Putonti C."/>
            <person name="Lawley T."/>
            <person name="Wolfe A.J."/>
        </authorList>
    </citation>
    <scope>NUCLEOTIDE SEQUENCE [LARGE SCALE GENOMIC DNA]</scope>
    <source>
        <strain evidence="2">UMB0959</strain>
    </source>
</reference>
<evidence type="ECO:0000313" key="1">
    <source>
        <dbReference type="EMBL" id="WOS95506.1"/>
    </source>
</evidence>
<dbReference type="SUPFAM" id="SSF50814">
    <property type="entry name" value="Lipocalins"/>
    <property type="match status" value="1"/>
</dbReference>
<dbReference type="Pfam" id="PF09148">
    <property type="entry name" value="DUF1934"/>
    <property type="match status" value="1"/>
</dbReference>
<proteinExistence type="predicted"/>
<dbReference type="Gene3D" id="2.40.128.20">
    <property type="match status" value="1"/>
</dbReference>
<sequence length="127" mass="14933">MYRLKQTIKQKSGRENFSQTVKVEKILKGNRTFLKYDEMLNGETVPVILSIEDDVVRIMRSGPVTMKFQFVKGKLTDTVYETVAGRHRFKVYTTEVKTAEDEVFISYKLFENDEILGHYKYHLKKEA</sequence>
<protein>
    <submittedName>
        <fullName evidence="1">DUF1934 domain-containing protein</fullName>
    </submittedName>
</protein>
<name>A0AAF0YN29_9STAP</name>
<gene>
    <name evidence="1" type="ORF">CJ229_005230</name>
</gene>
<dbReference type="AlphaFoldDB" id="A0AAF0YN29"/>
<dbReference type="InterPro" id="IPR012674">
    <property type="entry name" value="Calycin"/>
</dbReference>
<dbReference type="InterPro" id="IPR015231">
    <property type="entry name" value="DUF1934"/>
</dbReference>
<dbReference type="RefSeq" id="WP_070710148.1">
    <property type="nucleotide sequence ID" value="NZ_CP136964.1"/>
</dbReference>
<evidence type="ECO:0000313" key="2">
    <source>
        <dbReference type="Proteomes" id="UP000243626"/>
    </source>
</evidence>
<dbReference type="Proteomes" id="UP000243626">
    <property type="component" value="Chromosome"/>
</dbReference>
<dbReference type="KEGG" id="nmy:CJ229_005230"/>
<organism evidence="1 2">
    <name type="scientific">Nosocomiicoccus massiliensis</name>
    <dbReference type="NCBI Taxonomy" id="1232430"/>
    <lineage>
        <taxon>Bacteria</taxon>
        <taxon>Bacillati</taxon>
        <taxon>Bacillota</taxon>
        <taxon>Bacilli</taxon>
        <taxon>Bacillales</taxon>
        <taxon>Staphylococcaceae</taxon>
        <taxon>Nosocomiicoccus</taxon>
    </lineage>
</organism>